<gene>
    <name evidence="5" type="ORF">D4764_07G0011770</name>
</gene>
<feature type="compositionally biased region" description="Basic and acidic residues" evidence="3">
    <location>
        <begin position="719"/>
        <end position="759"/>
    </location>
</feature>
<name>A0A5C6MVW8_9TELE</name>
<feature type="non-terminal residue" evidence="5">
    <location>
        <position position="770"/>
    </location>
</feature>
<feature type="region of interest" description="Disordered" evidence="3">
    <location>
        <begin position="719"/>
        <end position="770"/>
    </location>
</feature>
<proteinExistence type="predicted"/>
<protein>
    <recommendedName>
        <fullName evidence="4">HECT domain-containing protein</fullName>
    </recommendedName>
</protein>
<evidence type="ECO:0000256" key="3">
    <source>
        <dbReference type="SAM" id="MobiDB-lite"/>
    </source>
</evidence>
<evidence type="ECO:0000313" key="6">
    <source>
        <dbReference type="Proteomes" id="UP000324091"/>
    </source>
</evidence>
<sequence length="770" mass="87390">MRTERKAAMTMTENIEMELFSSEESCAAIQTQEEQLRKPVNLHKCHKHPLVLDDEDEEDPELPVQTQTSPSPCKAQMELLTNEKLKPYSLVPGKMERTDIEMQMLPSNSKSVKASWKIAPLKWRRVLQNTGLVVKDVICLPGGYLDRQPVLRLRQRASPTVTSRITIDSDWSAVQMQNCLVLFFSRWFVQPAGQKLFFTFLQRVQGSSVLFVPETPSEGWTGGQVLQICERGPLYVLTHLDCKQVEPDKLVKKRMFCVDNATACCLDQVGQQTGEEVTLDSLLRLFRQENTDPDEKIYIRVKRDDLLHEALKVVAAPTFSFRKTPIVSFVGEETDSSEPVREFFRLVLNGLRDSCVFEGLPGRLLLTYDLAALDMRLYYKAGVLIGWSLAHRGPGPQCLHPALYQLMCRKNPSLEDFSWSQIVGTEVQSRLQQLRSCADVRSLPSSLCHWLLSCGISEICLKQSDHIPAVYSSVVKHYIFHRVASMIFQFKDGLNSCGGLWDMIESRWEMFCPVMTSVQQRPLSHQEFQQLFTVCYSQSDGPLRAAEEATVRHWEAALEKVRDGQADFSFEDLLSFITGAGRLPLFGLSTLISLRFYSQDVSESYVRLPHTSANTLELFLPRGVAAAVDLLMLLSRAVDGAPDQPSSPDELQSDLPTDHDWTPLQLRGNLLVLSQLSQCAERCVQLPTDQCTHAVPSDQGWASRAGSKPDLLSYRVRVRRGEERRGEERRGEERKGKERRGGEERRGEERRGEERRGEETMTQWGDRGLS</sequence>
<keyword evidence="1" id="KW-0808">Transferase</keyword>
<dbReference type="InterPro" id="IPR000569">
    <property type="entry name" value="HECT_dom"/>
</dbReference>
<reference evidence="5 6" key="1">
    <citation type="submission" date="2019-04" db="EMBL/GenBank/DDBJ databases">
        <title>Chromosome genome assembly for Takifugu flavidus.</title>
        <authorList>
            <person name="Xiao S."/>
        </authorList>
    </citation>
    <scope>NUCLEOTIDE SEQUENCE [LARGE SCALE GENOMIC DNA]</scope>
    <source>
        <strain evidence="5">HTHZ2018</strain>
        <tissue evidence="5">Muscle</tissue>
    </source>
</reference>
<dbReference type="EMBL" id="RHFK02000020">
    <property type="protein sequence ID" value="TWW58458.1"/>
    <property type="molecule type" value="Genomic_DNA"/>
</dbReference>
<dbReference type="InterPro" id="IPR035983">
    <property type="entry name" value="Hect_E3_ubiquitin_ligase"/>
</dbReference>
<accession>A0A5C6MVW8</accession>
<dbReference type="Gene3D" id="3.90.1750.10">
    <property type="entry name" value="Hect, E3 ligase catalytic domains"/>
    <property type="match status" value="1"/>
</dbReference>
<feature type="domain" description="HECT" evidence="4">
    <location>
        <begin position="375"/>
        <end position="616"/>
    </location>
</feature>
<keyword evidence="2" id="KW-0833">Ubl conjugation pathway</keyword>
<organism evidence="5 6">
    <name type="scientific">Takifugu flavidus</name>
    <name type="common">sansaifugu</name>
    <dbReference type="NCBI Taxonomy" id="433684"/>
    <lineage>
        <taxon>Eukaryota</taxon>
        <taxon>Metazoa</taxon>
        <taxon>Chordata</taxon>
        <taxon>Craniata</taxon>
        <taxon>Vertebrata</taxon>
        <taxon>Euteleostomi</taxon>
        <taxon>Actinopterygii</taxon>
        <taxon>Neopterygii</taxon>
        <taxon>Teleostei</taxon>
        <taxon>Neoteleostei</taxon>
        <taxon>Acanthomorphata</taxon>
        <taxon>Eupercaria</taxon>
        <taxon>Tetraodontiformes</taxon>
        <taxon>Tetradontoidea</taxon>
        <taxon>Tetraodontidae</taxon>
        <taxon>Takifugu</taxon>
    </lineage>
</organism>
<keyword evidence="6" id="KW-1185">Reference proteome</keyword>
<dbReference type="Pfam" id="PF00632">
    <property type="entry name" value="HECT"/>
    <property type="match status" value="1"/>
</dbReference>
<comment type="caution">
    <text evidence="5">The sequence shown here is derived from an EMBL/GenBank/DDBJ whole genome shotgun (WGS) entry which is preliminary data.</text>
</comment>
<evidence type="ECO:0000259" key="4">
    <source>
        <dbReference type="Pfam" id="PF00632"/>
    </source>
</evidence>
<evidence type="ECO:0000313" key="5">
    <source>
        <dbReference type="EMBL" id="TWW58458.1"/>
    </source>
</evidence>
<dbReference type="AlphaFoldDB" id="A0A5C6MVW8"/>
<dbReference type="Proteomes" id="UP000324091">
    <property type="component" value="Chromosome 7"/>
</dbReference>
<evidence type="ECO:0000256" key="2">
    <source>
        <dbReference type="ARBA" id="ARBA00022786"/>
    </source>
</evidence>
<dbReference type="GO" id="GO:0004842">
    <property type="term" value="F:ubiquitin-protein transferase activity"/>
    <property type="evidence" value="ECO:0007669"/>
    <property type="project" value="InterPro"/>
</dbReference>
<dbReference type="SUPFAM" id="SSF56204">
    <property type="entry name" value="Hect, E3 ligase catalytic domain"/>
    <property type="match status" value="1"/>
</dbReference>
<evidence type="ECO:0000256" key="1">
    <source>
        <dbReference type="ARBA" id="ARBA00022679"/>
    </source>
</evidence>